<dbReference type="EMBL" id="CAJOBP010004184">
    <property type="protein sequence ID" value="CAF4432233.1"/>
    <property type="molecule type" value="Genomic_DNA"/>
</dbReference>
<name>A0A820RAP4_9BILA</name>
<dbReference type="GO" id="GO:0005813">
    <property type="term" value="C:centrosome"/>
    <property type="evidence" value="ECO:0007669"/>
    <property type="project" value="UniProtKB-SubCell"/>
</dbReference>
<dbReference type="AlphaFoldDB" id="A0A820RAP4"/>
<keyword evidence="3" id="KW-0963">Cytoplasm</keyword>
<comment type="caution">
    <text evidence="8">The sequence shown here is derived from an EMBL/GenBank/DDBJ whole genome shotgun (WGS) entry which is preliminary data.</text>
</comment>
<dbReference type="GO" id="GO:0007165">
    <property type="term" value="P:signal transduction"/>
    <property type="evidence" value="ECO:0007669"/>
    <property type="project" value="InterPro"/>
</dbReference>
<dbReference type="InterPro" id="IPR007612">
    <property type="entry name" value="LOR"/>
</dbReference>
<evidence type="ECO:0000313" key="9">
    <source>
        <dbReference type="Proteomes" id="UP000663873"/>
    </source>
</evidence>
<dbReference type="Pfam" id="PF10495">
    <property type="entry name" value="PACT_coil_coil"/>
    <property type="match status" value="1"/>
</dbReference>
<keyword evidence="6" id="KW-0206">Cytoskeleton</keyword>
<evidence type="ECO:0000256" key="6">
    <source>
        <dbReference type="ARBA" id="ARBA00023212"/>
    </source>
</evidence>
<accession>A0A820RAP4</accession>
<reference evidence="8" key="1">
    <citation type="submission" date="2021-02" db="EMBL/GenBank/DDBJ databases">
        <authorList>
            <person name="Nowell W R."/>
        </authorList>
    </citation>
    <scope>NUCLEOTIDE SEQUENCE</scope>
</reference>
<evidence type="ECO:0000256" key="5">
    <source>
        <dbReference type="ARBA" id="ARBA00023054"/>
    </source>
</evidence>
<dbReference type="InterPro" id="IPR038595">
    <property type="entry name" value="LOR_sf"/>
</dbReference>
<organism evidence="8 9">
    <name type="scientific">Rotaria socialis</name>
    <dbReference type="NCBI Taxonomy" id="392032"/>
    <lineage>
        <taxon>Eukaryota</taxon>
        <taxon>Metazoa</taxon>
        <taxon>Spiralia</taxon>
        <taxon>Gnathifera</taxon>
        <taxon>Rotifera</taxon>
        <taxon>Eurotatoria</taxon>
        <taxon>Bdelloidea</taxon>
        <taxon>Philodinida</taxon>
        <taxon>Philodinidae</taxon>
        <taxon>Rotaria</taxon>
    </lineage>
</organism>
<dbReference type="GO" id="GO:0005737">
    <property type="term" value="C:cytoplasm"/>
    <property type="evidence" value="ECO:0007669"/>
    <property type="project" value="UniProtKB-ARBA"/>
</dbReference>
<keyword evidence="5" id="KW-0175">Coiled coil</keyword>
<comment type="similarity">
    <text evidence="2">Belongs to the LOR family.</text>
</comment>
<proteinExistence type="inferred from homology"/>
<keyword evidence="9" id="KW-1185">Reference proteome</keyword>
<evidence type="ECO:0000256" key="4">
    <source>
        <dbReference type="ARBA" id="ARBA00022553"/>
    </source>
</evidence>
<feature type="domain" description="Pericentrin/AKAP-450 centrosomal targeting" evidence="7">
    <location>
        <begin position="296"/>
        <end position="384"/>
    </location>
</feature>
<dbReference type="InterPro" id="IPR028745">
    <property type="entry name" value="AKAP9/Pericentrin"/>
</dbReference>
<comment type="subcellular location">
    <subcellularLocation>
        <location evidence="1">Cytoplasm</location>
        <location evidence="1">Cytoskeleton</location>
        <location evidence="1">Microtubule organizing center</location>
        <location evidence="1">Centrosome</location>
    </subcellularLocation>
</comment>
<evidence type="ECO:0000256" key="2">
    <source>
        <dbReference type="ARBA" id="ARBA00005437"/>
    </source>
</evidence>
<dbReference type="Pfam" id="PF04525">
    <property type="entry name" value="LOR"/>
    <property type="match status" value="1"/>
</dbReference>
<dbReference type="Proteomes" id="UP000663873">
    <property type="component" value="Unassembled WGS sequence"/>
</dbReference>
<protein>
    <recommendedName>
        <fullName evidence="7">Pericentrin/AKAP-450 centrosomal targeting domain-containing protein</fullName>
    </recommendedName>
</protein>
<evidence type="ECO:0000259" key="7">
    <source>
        <dbReference type="Pfam" id="PF10495"/>
    </source>
</evidence>
<dbReference type="PANTHER" id="PTHR44981">
    <property type="entry name" value="PERICENTRIN-LIKE PROTEIN, ISOFORM F"/>
    <property type="match status" value="1"/>
</dbReference>
<dbReference type="GO" id="GO:0060090">
    <property type="term" value="F:molecular adaptor activity"/>
    <property type="evidence" value="ECO:0007669"/>
    <property type="project" value="InterPro"/>
</dbReference>
<sequence>MPSLHQQSHVIELETAKMTVSPEIDWRKRYEQLQFEHQLEIERIRLHYDHELKEKLTEIRMRLKHEYDRHFAEFRARLLEQQQVHNVSSHSLNLDQSLGEKILEQVRIAEEYDRLEDEKCRQLLSQQPTDSDELKPLVNKLHTEGIHVLTLSELLSLKINGINIGTTDASIGSIQKLNEENSYLRSLIANMNANDSGDALIKCLAEIFRCEQERRSIEIRNHKKYDQLEQDIQNMCEYQRDALGKLLSQDRVLLIKELEETKEQVHYLKDKFDQIKKTQNQSTILNSHNLNKFYFKYLRCEAYRKALIYQKRYLLILLTGYEDTETYALREIKRLTGNMKSSVYDYHQIKSISKQKYHRRAFNYRFRFRCYVTVVIGMIRMRWLVGFKQLGVGKHLQLTDVSGAQEFYSIKHVLNPLGLAKYEIRSHNQVVAEVNRKINLIGGKKFSVKSKHGTFKIEGNFRSREFKIKNGHHLVATVSKKFFAIGDKYGVQIEQGQDVPFILSLAIVIDEVAHG</sequence>
<gene>
    <name evidence="8" type="ORF">UJA718_LOCUS21423</name>
</gene>
<dbReference type="PANTHER" id="PTHR44981:SF2">
    <property type="entry name" value="PERICENTRIN-LIKE PROTEIN, ISOFORM F"/>
    <property type="match status" value="1"/>
</dbReference>
<dbReference type="InterPro" id="IPR019528">
    <property type="entry name" value="PACT_domain"/>
</dbReference>
<evidence type="ECO:0000256" key="1">
    <source>
        <dbReference type="ARBA" id="ARBA00004300"/>
    </source>
</evidence>
<dbReference type="InterPro" id="IPR025659">
    <property type="entry name" value="Tubby-like_C"/>
</dbReference>
<dbReference type="SUPFAM" id="SSF54518">
    <property type="entry name" value="Tubby C-terminal domain-like"/>
    <property type="match status" value="1"/>
</dbReference>
<keyword evidence="4" id="KW-0597">Phosphoprotein</keyword>
<dbReference type="Gene3D" id="2.40.160.200">
    <property type="entry name" value="LURP1-related"/>
    <property type="match status" value="1"/>
</dbReference>
<evidence type="ECO:0000313" key="8">
    <source>
        <dbReference type="EMBL" id="CAF4432233.1"/>
    </source>
</evidence>
<evidence type="ECO:0000256" key="3">
    <source>
        <dbReference type="ARBA" id="ARBA00022490"/>
    </source>
</evidence>